<dbReference type="GO" id="GO:0031047">
    <property type="term" value="P:regulatory ncRNA-mediated gene silencing"/>
    <property type="evidence" value="ECO:0007669"/>
    <property type="project" value="UniProtKB-KW"/>
</dbReference>
<keyword evidence="9" id="KW-0694">RNA-binding</keyword>
<keyword evidence="4 15" id="KW-0489">Methyltransferase</keyword>
<evidence type="ECO:0000256" key="13">
    <source>
        <dbReference type="SAM" id="MobiDB-lite"/>
    </source>
</evidence>
<name>A0A3P1XML0_TANFO</name>
<dbReference type="GO" id="GO:0001510">
    <property type="term" value="P:RNA methylation"/>
    <property type="evidence" value="ECO:0007669"/>
    <property type="project" value="InterPro"/>
</dbReference>
<evidence type="ECO:0000256" key="8">
    <source>
        <dbReference type="ARBA" id="ARBA00022842"/>
    </source>
</evidence>
<dbReference type="Gene3D" id="3.40.50.150">
    <property type="entry name" value="Vaccinia Virus protein VP39"/>
    <property type="match status" value="1"/>
</dbReference>
<evidence type="ECO:0000256" key="5">
    <source>
        <dbReference type="ARBA" id="ARBA00022679"/>
    </source>
</evidence>
<evidence type="ECO:0000256" key="1">
    <source>
        <dbReference type="ARBA" id="ARBA00001946"/>
    </source>
</evidence>
<keyword evidence="10" id="KW-0943">RNA-mediated gene silencing</keyword>
<evidence type="ECO:0000256" key="10">
    <source>
        <dbReference type="ARBA" id="ARBA00023158"/>
    </source>
</evidence>
<comment type="caution">
    <text evidence="15">The sequence shown here is derived from an EMBL/GenBank/DDBJ whole genome shotgun (WGS) entry which is preliminary data.</text>
</comment>
<evidence type="ECO:0000256" key="3">
    <source>
        <dbReference type="ARBA" id="ARBA00021330"/>
    </source>
</evidence>
<dbReference type="SUPFAM" id="SSF53335">
    <property type="entry name" value="S-adenosyl-L-methionine-dependent methyltransferases"/>
    <property type="match status" value="1"/>
</dbReference>
<evidence type="ECO:0000313" key="15">
    <source>
        <dbReference type="EMBL" id="RRD60002.1"/>
    </source>
</evidence>
<dbReference type="InterPro" id="IPR029063">
    <property type="entry name" value="SAM-dependent_MTases_sf"/>
</dbReference>
<keyword evidence="6" id="KW-0949">S-adenosyl-L-methionine</keyword>
<feature type="region of interest" description="Disordered" evidence="13">
    <location>
        <begin position="243"/>
        <end position="266"/>
    </location>
</feature>
<proteinExistence type="inferred from homology"/>
<evidence type="ECO:0000259" key="14">
    <source>
        <dbReference type="Pfam" id="PF12623"/>
    </source>
</evidence>
<dbReference type="Gene3D" id="3.30.1610.20">
    <property type="entry name" value="Hen1, N-terminal domain"/>
    <property type="match status" value="1"/>
</dbReference>
<keyword evidence="8" id="KW-0460">Magnesium</keyword>
<evidence type="ECO:0000313" key="16">
    <source>
        <dbReference type="Proteomes" id="UP000278609"/>
    </source>
</evidence>
<organism evidence="15 16">
    <name type="scientific">Tannerella forsythia</name>
    <name type="common">Bacteroides forsythus</name>
    <dbReference type="NCBI Taxonomy" id="28112"/>
    <lineage>
        <taxon>Bacteria</taxon>
        <taxon>Pseudomonadati</taxon>
        <taxon>Bacteroidota</taxon>
        <taxon>Bacteroidia</taxon>
        <taxon>Bacteroidales</taxon>
        <taxon>Tannerellaceae</taxon>
        <taxon>Tannerella</taxon>
    </lineage>
</organism>
<dbReference type="GO" id="GO:0090486">
    <property type="term" value="F:small RNA 2'-O-methyltransferase activity"/>
    <property type="evidence" value="ECO:0007669"/>
    <property type="project" value="UniProtKB-EC"/>
</dbReference>
<comment type="catalytic activity">
    <reaction evidence="12">
        <text>small RNA 3'-end nucleotide + S-adenosyl-L-methionine = small RNA 3'-end 2'-O-methylnucleotide + S-adenosyl-L-homocysteine + H(+)</text>
        <dbReference type="Rhea" id="RHEA:37887"/>
        <dbReference type="Rhea" id="RHEA-COMP:10415"/>
        <dbReference type="Rhea" id="RHEA-COMP:10416"/>
        <dbReference type="ChEBI" id="CHEBI:15378"/>
        <dbReference type="ChEBI" id="CHEBI:57856"/>
        <dbReference type="ChEBI" id="CHEBI:59789"/>
        <dbReference type="ChEBI" id="CHEBI:74896"/>
        <dbReference type="ChEBI" id="CHEBI:74898"/>
        <dbReference type="EC" id="2.1.1.386"/>
    </reaction>
</comment>
<dbReference type="AlphaFoldDB" id="A0A3P1XML0"/>
<evidence type="ECO:0000256" key="11">
    <source>
        <dbReference type="ARBA" id="ARBA00035025"/>
    </source>
</evidence>
<evidence type="ECO:0000256" key="4">
    <source>
        <dbReference type="ARBA" id="ARBA00022603"/>
    </source>
</evidence>
<dbReference type="InterPro" id="IPR024026">
    <property type="entry name" value="3'-RNA_MeTfrase_Hen1_bac"/>
</dbReference>
<dbReference type="GO" id="GO:0003723">
    <property type="term" value="F:RNA binding"/>
    <property type="evidence" value="ECO:0007669"/>
    <property type="project" value="UniProtKB-KW"/>
</dbReference>
<dbReference type="Proteomes" id="UP000278609">
    <property type="component" value="Unassembled WGS sequence"/>
</dbReference>
<dbReference type="InterPro" id="IPR038546">
    <property type="entry name" value="Hen1_N_sf"/>
</dbReference>
<gene>
    <name evidence="15" type="ORF">EII40_08310</name>
</gene>
<sequence length="467" mass="54071">MILNITTTHQPTTDFGYLLHKHPDKFQTFDLSVGKVHVFYPEKSEEKITVSLLLDIDPIDMVRNARNLGRDGFALAHYVNDRPYVASSFMSVALSKVFSSAMNGKCKEKPELVEMKLPFEVSIVSLPAPRGGEMLIRNLFEPLGYKVEVKNHTLDDKFPEWGNSKYFFLRLEHTITTKELLSHLYVLIPALDNDKHYFVSKDEMEKLLQKGKGWLNDHPEKESIIKRYLIHLHSLSRQALERLSEGEEIDRSTEAPAEKTESEKRKETLHEKRIKFVARKLAESGAERVLDLGCGDGKLIRELLQQKQFTAIAGMDVSYQELLKAKEKLHFNEMSPKQQERIHLFQGSLTYRDKRLEGFDAAAVVEVIEHLDLNRLQAFERVLFECAQPQTVILTTPNKEYNVMWEKLDAENMRHDDHRFEWTREEFAQWANKIGETYNYNVEILPVGDEEAQIGAPSQMAIFRYGN</sequence>
<protein>
    <recommendedName>
        <fullName evidence="3">Small RNA 2'-O-methyltransferase</fullName>
        <ecNumber evidence="11">2.1.1.386</ecNumber>
    </recommendedName>
</protein>
<dbReference type="PANTHER" id="PTHR21404:SF3">
    <property type="entry name" value="SMALL RNA 2'-O-METHYLTRANSFERASE"/>
    <property type="match status" value="1"/>
</dbReference>
<dbReference type="EC" id="2.1.1.386" evidence="11"/>
<evidence type="ECO:0000256" key="7">
    <source>
        <dbReference type="ARBA" id="ARBA00022723"/>
    </source>
</evidence>
<dbReference type="EMBL" id="RQYS01000032">
    <property type="protein sequence ID" value="RRD60002.1"/>
    <property type="molecule type" value="Genomic_DNA"/>
</dbReference>
<evidence type="ECO:0000256" key="6">
    <source>
        <dbReference type="ARBA" id="ARBA00022691"/>
    </source>
</evidence>
<feature type="domain" description="Hen1 N-terminal" evidence="14">
    <location>
        <begin position="1"/>
        <end position="243"/>
    </location>
</feature>
<evidence type="ECO:0000256" key="2">
    <source>
        <dbReference type="ARBA" id="ARBA00009026"/>
    </source>
</evidence>
<dbReference type="CDD" id="cd02440">
    <property type="entry name" value="AdoMet_MTases"/>
    <property type="match status" value="1"/>
</dbReference>
<accession>A0A3P1XML0</accession>
<dbReference type="GO" id="GO:0046872">
    <property type="term" value="F:metal ion binding"/>
    <property type="evidence" value="ECO:0007669"/>
    <property type="project" value="UniProtKB-KW"/>
</dbReference>
<dbReference type="InterPro" id="IPR024740">
    <property type="entry name" value="Hen1_N"/>
</dbReference>
<comment type="cofactor">
    <cofactor evidence="1">
        <name>Mg(2+)</name>
        <dbReference type="ChEBI" id="CHEBI:18420"/>
    </cofactor>
</comment>
<evidence type="ECO:0000256" key="12">
    <source>
        <dbReference type="ARBA" id="ARBA00048418"/>
    </source>
</evidence>
<dbReference type="RefSeq" id="WP_124751800.1">
    <property type="nucleotide sequence ID" value="NZ_RQYS01000032.1"/>
</dbReference>
<dbReference type="Pfam" id="PF13489">
    <property type="entry name" value="Methyltransf_23"/>
    <property type="match status" value="1"/>
</dbReference>
<dbReference type="Pfam" id="PF12623">
    <property type="entry name" value="Hen1_L"/>
    <property type="match status" value="1"/>
</dbReference>
<dbReference type="InterPro" id="IPR026610">
    <property type="entry name" value="Hen1"/>
</dbReference>
<reference evidence="15 16" key="1">
    <citation type="submission" date="2018-11" db="EMBL/GenBank/DDBJ databases">
        <title>Genomes From Bacteria Associated with the Canine Oral Cavity: a Test Case for Automated Genome-Based Taxonomic Assignment.</title>
        <authorList>
            <person name="Coil D.A."/>
            <person name="Jospin G."/>
            <person name="Darling A.E."/>
            <person name="Wallis C."/>
            <person name="Davis I.J."/>
            <person name="Harris S."/>
            <person name="Eisen J.A."/>
            <person name="Holcombe L.J."/>
            <person name="O'Flynn C."/>
        </authorList>
    </citation>
    <scope>NUCLEOTIDE SEQUENCE [LARGE SCALE GENOMIC DNA]</scope>
    <source>
        <strain evidence="15 16">OH2617_COT-023</strain>
    </source>
</reference>
<comment type="similarity">
    <text evidence="2">Belongs to the methyltransferase superfamily. HEN1 family.</text>
</comment>
<dbReference type="NCBIfam" id="TIGR04074">
    <property type="entry name" value="bacter_Hen1"/>
    <property type="match status" value="1"/>
</dbReference>
<evidence type="ECO:0000256" key="9">
    <source>
        <dbReference type="ARBA" id="ARBA00022884"/>
    </source>
</evidence>
<dbReference type="OrthoDB" id="9791837at2"/>
<keyword evidence="7" id="KW-0479">Metal-binding</keyword>
<keyword evidence="5 15" id="KW-0808">Transferase</keyword>
<dbReference type="PANTHER" id="PTHR21404">
    <property type="entry name" value="HEN1"/>
    <property type="match status" value="1"/>
</dbReference>